<organism evidence="9 10">
    <name type="scientific">Kribbella deserti</name>
    <dbReference type="NCBI Taxonomy" id="1926257"/>
    <lineage>
        <taxon>Bacteria</taxon>
        <taxon>Bacillati</taxon>
        <taxon>Actinomycetota</taxon>
        <taxon>Actinomycetes</taxon>
        <taxon>Propionibacteriales</taxon>
        <taxon>Kribbellaceae</taxon>
        <taxon>Kribbella</taxon>
    </lineage>
</organism>
<dbReference type="GO" id="GO:0016779">
    <property type="term" value="F:nucleotidyltransferase activity"/>
    <property type="evidence" value="ECO:0007669"/>
    <property type="project" value="UniProtKB-KW"/>
</dbReference>
<name>A0ABV6QVL4_9ACTN</name>
<protein>
    <submittedName>
        <fullName evidence="9">Molybdenum cofactor guanylyltransferase</fullName>
    </submittedName>
</protein>
<comment type="caution">
    <text evidence="9">The sequence shown here is derived from an EMBL/GenBank/DDBJ whole genome shotgun (WGS) entry which is preliminary data.</text>
</comment>
<evidence type="ECO:0000256" key="3">
    <source>
        <dbReference type="ARBA" id="ARBA00022723"/>
    </source>
</evidence>
<dbReference type="PANTHER" id="PTHR19136:SF81">
    <property type="entry name" value="MOLYBDENUM COFACTOR GUANYLYLTRANSFERASE"/>
    <property type="match status" value="1"/>
</dbReference>
<keyword evidence="1" id="KW-0963">Cytoplasm</keyword>
<sequence>MRFDAVVLAGGRSSRFGGVDKAQLILDGVAMLDRVLAATAGAEQTVVVGPERATARPVTWATEDPPLGGPVAGIAAAVPLGTAPIVVIVSCDLPWLEAENVEQLVTGLAEYDGFGLRDSSGRAQRLAAAYRRTALERALAELGETRDQSVRRLFAGLALGWSGPIRAGDDVDTWADLDDHSNPGPG</sequence>
<dbReference type="Gene3D" id="3.90.550.10">
    <property type="entry name" value="Spore Coat Polysaccharide Biosynthesis Protein SpsA, Chain A"/>
    <property type="match status" value="1"/>
</dbReference>
<gene>
    <name evidence="9" type="ORF">ACFFGN_29455</name>
</gene>
<keyword evidence="2" id="KW-0808">Transferase</keyword>
<keyword evidence="7" id="KW-0501">Molybdenum cofactor biosynthesis</keyword>
<reference evidence="9 10" key="1">
    <citation type="submission" date="2024-09" db="EMBL/GenBank/DDBJ databases">
        <authorList>
            <person name="Sun Q."/>
            <person name="Mori K."/>
        </authorList>
    </citation>
    <scope>NUCLEOTIDE SEQUENCE [LARGE SCALE GENOMIC DNA]</scope>
    <source>
        <strain evidence="9 10">CGMCC 1.15906</strain>
    </source>
</reference>
<accession>A0ABV6QVL4</accession>
<dbReference type="InterPro" id="IPR013482">
    <property type="entry name" value="Molybde_CF_guanTrfase"/>
</dbReference>
<dbReference type="RefSeq" id="WP_380054101.1">
    <property type="nucleotide sequence ID" value="NZ_JBHLTC010000037.1"/>
</dbReference>
<dbReference type="PANTHER" id="PTHR19136">
    <property type="entry name" value="MOLYBDENUM COFACTOR GUANYLYLTRANSFERASE"/>
    <property type="match status" value="1"/>
</dbReference>
<evidence type="ECO:0000256" key="5">
    <source>
        <dbReference type="ARBA" id="ARBA00022842"/>
    </source>
</evidence>
<proteinExistence type="predicted"/>
<dbReference type="Proteomes" id="UP001589890">
    <property type="component" value="Unassembled WGS sequence"/>
</dbReference>
<keyword evidence="3" id="KW-0479">Metal-binding</keyword>
<dbReference type="InterPro" id="IPR025877">
    <property type="entry name" value="MobA-like_NTP_Trfase"/>
</dbReference>
<keyword evidence="4" id="KW-0547">Nucleotide-binding</keyword>
<dbReference type="Pfam" id="PF12804">
    <property type="entry name" value="NTP_transf_3"/>
    <property type="match status" value="1"/>
</dbReference>
<dbReference type="CDD" id="cd02503">
    <property type="entry name" value="MobA"/>
    <property type="match status" value="1"/>
</dbReference>
<evidence type="ECO:0000256" key="7">
    <source>
        <dbReference type="ARBA" id="ARBA00023150"/>
    </source>
</evidence>
<feature type="domain" description="MobA-like NTP transferase" evidence="8">
    <location>
        <begin position="5"/>
        <end position="155"/>
    </location>
</feature>
<evidence type="ECO:0000256" key="6">
    <source>
        <dbReference type="ARBA" id="ARBA00023134"/>
    </source>
</evidence>
<keyword evidence="5" id="KW-0460">Magnesium</keyword>
<evidence type="ECO:0000256" key="2">
    <source>
        <dbReference type="ARBA" id="ARBA00022679"/>
    </source>
</evidence>
<keyword evidence="9" id="KW-0548">Nucleotidyltransferase</keyword>
<dbReference type="SUPFAM" id="SSF53448">
    <property type="entry name" value="Nucleotide-diphospho-sugar transferases"/>
    <property type="match status" value="1"/>
</dbReference>
<keyword evidence="10" id="KW-1185">Reference proteome</keyword>
<dbReference type="InterPro" id="IPR029044">
    <property type="entry name" value="Nucleotide-diphossugar_trans"/>
</dbReference>
<dbReference type="EMBL" id="JBHLTC010000037">
    <property type="protein sequence ID" value="MFC0628233.1"/>
    <property type="molecule type" value="Genomic_DNA"/>
</dbReference>
<evidence type="ECO:0000313" key="9">
    <source>
        <dbReference type="EMBL" id="MFC0628233.1"/>
    </source>
</evidence>
<evidence type="ECO:0000256" key="4">
    <source>
        <dbReference type="ARBA" id="ARBA00022741"/>
    </source>
</evidence>
<evidence type="ECO:0000256" key="1">
    <source>
        <dbReference type="ARBA" id="ARBA00022490"/>
    </source>
</evidence>
<keyword evidence="6" id="KW-0342">GTP-binding</keyword>
<evidence type="ECO:0000259" key="8">
    <source>
        <dbReference type="Pfam" id="PF12804"/>
    </source>
</evidence>
<evidence type="ECO:0000313" key="10">
    <source>
        <dbReference type="Proteomes" id="UP001589890"/>
    </source>
</evidence>